<evidence type="ECO:0000313" key="1">
    <source>
        <dbReference type="EMBL" id="KAG0436092.1"/>
    </source>
</evidence>
<comment type="caution">
    <text evidence="1">The sequence shown here is derived from an EMBL/GenBank/DDBJ whole genome shotgun (WGS) entry which is preliminary data.</text>
</comment>
<keyword evidence="2" id="KW-1185">Reference proteome</keyword>
<accession>A0AC60QLI8</accession>
<dbReference type="EMBL" id="JABSTQ010007212">
    <property type="protein sequence ID" value="KAG0436092.1"/>
    <property type="molecule type" value="Genomic_DNA"/>
</dbReference>
<proteinExistence type="predicted"/>
<sequence length="223" mass="25635">MQIHQATGFAMPFLRHTGIVLWRSLSIEAFRRHYLTTTLEQLLVILCFAQIRVQSRQLPFANHFGIAPVVKYSSRSSAQIAANVGNLRADVVYEPRSEYINRLVSHALGLTHDFNHEELQRLMGLSDFTYWFDHFCTIMFFATSSSAVAIFCMVVLLDAEQDTRTYLENIDITLLVVTCLIFCCQYFLHVICSIPDIRDIIRDVVREEIKKFLPAAPSLPRCQ</sequence>
<protein>
    <submittedName>
        <fullName evidence="1">Uncharacterized protein</fullName>
    </submittedName>
</protein>
<reference evidence="1 2" key="1">
    <citation type="journal article" date="2020" name="Cell">
        <title>Large-Scale Comparative Analyses of Tick Genomes Elucidate Their Genetic Diversity and Vector Capacities.</title>
        <authorList>
            <consortium name="Tick Genome and Microbiome Consortium (TIGMIC)"/>
            <person name="Jia N."/>
            <person name="Wang J."/>
            <person name="Shi W."/>
            <person name="Du L."/>
            <person name="Sun Y."/>
            <person name="Zhan W."/>
            <person name="Jiang J.F."/>
            <person name="Wang Q."/>
            <person name="Zhang B."/>
            <person name="Ji P."/>
            <person name="Bell-Sakyi L."/>
            <person name="Cui X.M."/>
            <person name="Yuan T.T."/>
            <person name="Jiang B.G."/>
            <person name="Yang W.F."/>
            <person name="Lam T.T."/>
            <person name="Chang Q.C."/>
            <person name="Ding S.J."/>
            <person name="Wang X.J."/>
            <person name="Zhu J.G."/>
            <person name="Ruan X.D."/>
            <person name="Zhao L."/>
            <person name="Wei J.T."/>
            <person name="Ye R.Z."/>
            <person name="Que T.C."/>
            <person name="Du C.H."/>
            <person name="Zhou Y.H."/>
            <person name="Cheng J.X."/>
            <person name="Dai P.F."/>
            <person name="Guo W.B."/>
            <person name="Han X.H."/>
            <person name="Huang E.J."/>
            <person name="Li L.F."/>
            <person name="Wei W."/>
            <person name="Gao Y.C."/>
            <person name="Liu J.Z."/>
            <person name="Shao H.Z."/>
            <person name="Wang X."/>
            <person name="Wang C.C."/>
            <person name="Yang T.C."/>
            <person name="Huo Q.B."/>
            <person name="Li W."/>
            <person name="Chen H.Y."/>
            <person name="Chen S.E."/>
            <person name="Zhou L.G."/>
            <person name="Ni X.B."/>
            <person name="Tian J.H."/>
            <person name="Sheng Y."/>
            <person name="Liu T."/>
            <person name="Pan Y.S."/>
            <person name="Xia L.Y."/>
            <person name="Li J."/>
            <person name="Zhao F."/>
            <person name="Cao W.C."/>
        </authorList>
    </citation>
    <scope>NUCLEOTIDE SEQUENCE [LARGE SCALE GENOMIC DNA]</scope>
    <source>
        <strain evidence="1">Iper-2018</strain>
    </source>
</reference>
<evidence type="ECO:0000313" key="2">
    <source>
        <dbReference type="Proteomes" id="UP000805193"/>
    </source>
</evidence>
<organism evidence="1 2">
    <name type="scientific">Ixodes persulcatus</name>
    <name type="common">Taiga tick</name>
    <dbReference type="NCBI Taxonomy" id="34615"/>
    <lineage>
        <taxon>Eukaryota</taxon>
        <taxon>Metazoa</taxon>
        <taxon>Ecdysozoa</taxon>
        <taxon>Arthropoda</taxon>
        <taxon>Chelicerata</taxon>
        <taxon>Arachnida</taxon>
        <taxon>Acari</taxon>
        <taxon>Parasitiformes</taxon>
        <taxon>Ixodida</taxon>
        <taxon>Ixodoidea</taxon>
        <taxon>Ixodidae</taxon>
        <taxon>Ixodinae</taxon>
        <taxon>Ixodes</taxon>
    </lineage>
</organism>
<dbReference type="Proteomes" id="UP000805193">
    <property type="component" value="Unassembled WGS sequence"/>
</dbReference>
<gene>
    <name evidence="1" type="ORF">HPB47_018150</name>
</gene>
<name>A0AC60QLI8_IXOPE</name>